<gene>
    <name evidence="1" type="ORF">RPERSI_LOCUS24672</name>
</gene>
<comment type="caution">
    <text evidence="1">The sequence shown here is derived from an EMBL/GenBank/DDBJ whole genome shotgun (WGS) entry which is preliminary data.</text>
</comment>
<evidence type="ECO:0000313" key="1">
    <source>
        <dbReference type="EMBL" id="CAG8817388.1"/>
    </source>
</evidence>
<protein>
    <submittedName>
        <fullName evidence="1">8277_t:CDS:1</fullName>
    </submittedName>
</protein>
<reference evidence="1" key="1">
    <citation type="submission" date="2021-06" db="EMBL/GenBank/DDBJ databases">
        <authorList>
            <person name="Kallberg Y."/>
            <person name="Tangrot J."/>
            <person name="Rosling A."/>
        </authorList>
    </citation>
    <scope>NUCLEOTIDE SEQUENCE</scope>
    <source>
        <strain evidence="1">MA461A</strain>
    </source>
</reference>
<evidence type="ECO:0000313" key="2">
    <source>
        <dbReference type="Proteomes" id="UP000789920"/>
    </source>
</evidence>
<dbReference type="Proteomes" id="UP000789920">
    <property type="component" value="Unassembled WGS sequence"/>
</dbReference>
<sequence>TLRNYELVRNPKEAQKQAKPNVHANLNSLSVTLKMIWMYFAWLNI</sequence>
<dbReference type="EMBL" id="CAJVQC010079757">
    <property type="protein sequence ID" value="CAG8817388.1"/>
    <property type="molecule type" value="Genomic_DNA"/>
</dbReference>
<name>A0ACA9RY97_9GLOM</name>
<proteinExistence type="predicted"/>
<accession>A0ACA9RY97</accession>
<feature type="non-terminal residue" evidence="1">
    <location>
        <position position="1"/>
    </location>
</feature>
<keyword evidence="2" id="KW-1185">Reference proteome</keyword>
<organism evidence="1 2">
    <name type="scientific">Racocetra persica</name>
    <dbReference type="NCBI Taxonomy" id="160502"/>
    <lineage>
        <taxon>Eukaryota</taxon>
        <taxon>Fungi</taxon>
        <taxon>Fungi incertae sedis</taxon>
        <taxon>Mucoromycota</taxon>
        <taxon>Glomeromycotina</taxon>
        <taxon>Glomeromycetes</taxon>
        <taxon>Diversisporales</taxon>
        <taxon>Gigasporaceae</taxon>
        <taxon>Racocetra</taxon>
    </lineage>
</organism>